<dbReference type="InterPro" id="IPR001206">
    <property type="entry name" value="Diacylglycerol_kinase_cat_dom"/>
</dbReference>
<organism evidence="2 3">
    <name type="scientific">Candidatus Falkowbacteria bacterium RIFCSPLOWO2_12_FULL_45_13</name>
    <dbReference type="NCBI Taxonomy" id="1797991"/>
    <lineage>
        <taxon>Bacteria</taxon>
        <taxon>Candidatus Falkowiibacteriota</taxon>
    </lineage>
</organism>
<evidence type="ECO:0000313" key="2">
    <source>
        <dbReference type="EMBL" id="OGF31050.1"/>
    </source>
</evidence>
<dbReference type="Pfam" id="PF00781">
    <property type="entry name" value="DAGK_cat"/>
    <property type="match status" value="1"/>
</dbReference>
<dbReference type="InterPro" id="IPR016064">
    <property type="entry name" value="NAD/diacylglycerol_kinase_sf"/>
</dbReference>
<sequence length="249" mass="26942">MNIFIYDSFLNHKKYDRLLARLETRITDLGLNGKISRLSLTRNVNDTVRHELKAGAKTIIAVGNNKTIHQIINALAGSPAPLGIIPIGEKNNDIAKSLGIKSVDEACDVLSARLLARLDLGSAKQTHFLGNATIENQGTMINISNDYSIEATGKGLIHIFNLASPEIALPAQVKAAPDDGILELVIQAQINKNVFSKKDSQSIFKIQKVTVSNPKAKLILDGSASLTTPAEITVVKQCLNVIVGKNRNF</sequence>
<evidence type="ECO:0000313" key="3">
    <source>
        <dbReference type="Proteomes" id="UP000176915"/>
    </source>
</evidence>
<dbReference type="Proteomes" id="UP000176915">
    <property type="component" value="Unassembled WGS sequence"/>
</dbReference>
<proteinExistence type="predicted"/>
<dbReference type="SUPFAM" id="SSF111331">
    <property type="entry name" value="NAD kinase/diacylglycerol kinase-like"/>
    <property type="match status" value="1"/>
</dbReference>
<dbReference type="Gene3D" id="3.40.50.10330">
    <property type="entry name" value="Probable inorganic polyphosphate/atp-NAD kinase, domain 1"/>
    <property type="match status" value="1"/>
</dbReference>
<feature type="domain" description="DAGKc" evidence="1">
    <location>
        <begin position="38"/>
        <end position="127"/>
    </location>
</feature>
<comment type="caution">
    <text evidence="2">The sequence shown here is derived from an EMBL/GenBank/DDBJ whole genome shotgun (WGS) entry which is preliminary data.</text>
</comment>
<dbReference type="AlphaFoldDB" id="A0A1F5SWG1"/>
<evidence type="ECO:0000259" key="1">
    <source>
        <dbReference type="PROSITE" id="PS50146"/>
    </source>
</evidence>
<dbReference type="EMBL" id="MFFY01000034">
    <property type="protein sequence ID" value="OGF31050.1"/>
    <property type="molecule type" value="Genomic_DNA"/>
</dbReference>
<reference evidence="2 3" key="1">
    <citation type="journal article" date="2016" name="Nat. Commun.">
        <title>Thousands of microbial genomes shed light on interconnected biogeochemical processes in an aquifer system.</title>
        <authorList>
            <person name="Anantharaman K."/>
            <person name="Brown C.T."/>
            <person name="Hug L.A."/>
            <person name="Sharon I."/>
            <person name="Castelle C.J."/>
            <person name="Probst A.J."/>
            <person name="Thomas B.C."/>
            <person name="Singh A."/>
            <person name="Wilkins M.J."/>
            <person name="Karaoz U."/>
            <person name="Brodie E.L."/>
            <person name="Williams K.H."/>
            <person name="Hubbard S.S."/>
            <person name="Banfield J.F."/>
        </authorList>
    </citation>
    <scope>NUCLEOTIDE SEQUENCE [LARGE SCALE GENOMIC DNA]</scope>
</reference>
<dbReference type="InterPro" id="IPR017438">
    <property type="entry name" value="ATP-NAD_kinase_N"/>
</dbReference>
<dbReference type="PROSITE" id="PS50146">
    <property type="entry name" value="DAGK"/>
    <property type="match status" value="1"/>
</dbReference>
<gene>
    <name evidence="2" type="ORF">A3H09_01140</name>
</gene>
<accession>A0A1F5SWG1</accession>
<dbReference type="GO" id="GO:0016301">
    <property type="term" value="F:kinase activity"/>
    <property type="evidence" value="ECO:0007669"/>
    <property type="project" value="InterPro"/>
</dbReference>
<name>A0A1F5SWG1_9BACT</name>
<protein>
    <recommendedName>
        <fullName evidence="1">DAGKc domain-containing protein</fullName>
    </recommendedName>
</protein>